<keyword evidence="3" id="KW-1185">Reference proteome</keyword>
<evidence type="ECO:0000313" key="2">
    <source>
        <dbReference type="EMBL" id="GFH45503.1"/>
    </source>
</evidence>
<dbReference type="PANTHER" id="PTHR33876">
    <property type="entry name" value="UNNAMED PRODUCT"/>
    <property type="match status" value="1"/>
</dbReference>
<comment type="caution">
    <text evidence="2">The sequence shown here is derived from an EMBL/GenBank/DDBJ whole genome shotgun (WGS) entry which is preliminary data.</text>
</comment>
<dbReference type="EMBL" id="BLLK01000020">
    <property type="protein sequence ID" value="GFH45503.1"/>
    <property type="molecule type" value="Genomic_DNA"/>
</dbReference>
<proteinExistence type="predicted"/>
<evidence type="ECO:0000256" key="1">
    <source>
        <dbReference type="SAM" id="Phobius"/>
    </source>
</evidence>
<feature type="transmembrane region" description="Helical" evidence="1">
    <location>
        <begin position="40"/>
        <end position="63"/>
    </location>
</feature>
<keyword evidence="1" id="KW-0812">Transmembrane</keyword>
<keyword evidence="1" id="KW-0472">Membrane</keyword>
<protein>
    <recommendedName>
        <fullName evidence="4">Nickel/cobalt efflux system</fullName>
    </recommendedName>
</protein>
<evidence type="ECO:0000313" key="3">
    <source>
        <dbReference type="Proteomes" id="UP001054902"/>
    </source>
</evidence>
<accession>A0AAD3CGN6</accession>
<evidence type="ECO:0008006" key="4">
    <source>
        <dbReference type="Google" id="ProtNLM"/>
    </source>
</evidence>
<feature type="transmembrane region" description="Helical" evidence="1">
    <location>
        <begin position="260"/>
        <end position="283"/>
    </location>
</feature>
<keyword evidence="1" id="KW-1133">Transmembrane helix</keyword>
<name>A0AAD3CGN6_9STRA</name>
<dbReference type="Proteomes" id="UP001054902">
    <property type="component" value="Unassembled WGS sequence"/>
</dbReference>
<organism evidence="2 3">
    <name type="scientific">Chaetoceros tenuissimus</name>
    <dbReference type="NCBI Taxonomy" id="426638"/>
    <lineage>
        <taxon>Eukaryota</taxon>
        <taxon>Sar</taxon>
        <taxon>Stramenopiles</taxon>
        <taxon>Ochrophyta</taxon>
        <taxon>Bacillariophyta</taxon>
        <taxon>Coscinodiscophyceae</taxon>
        <taxon>Chaetocerotophycidae</taxon>
        <taxon>Chaetocerotales</taxon>
        <taxon>Chaetocerotaceae</taxon>
        <taxon>Chaetoceros</taxon>
    </lineage>
</organism>
<feature type="transmembrane region" description="Helical" evidence="1">
    <location>
        <begin position="230"/>
        <end position="254"/>
    </location>
</feature>
<feature type="transmembrane region" description="Helical" evidence="1">
    <location>
        <begin position="83"/>
        <end position="101"/>
    </location>
</feature>
<dbReference type="AlphaFoldDB" id="A0AAD3CGN6"/>
<gene>
    <name evidence="2" type="ORF">CTEN210_01977</name>
</gene>
<dbReference type="PANTHER" id="PTHR33876:SF4">
    <property type="entry name" value="CHLOROPLAST PROTEIN FOR GROWTH AND FERTILITY 2"/>
    <property type="match status" value="1"/>
</dbReference>
<sequence>MSTFTLVGTGIGLGIVHVLTGPDHLSALATLSANVGNCQAFYYGVRWGLGHSIGLIVVGTFFILMSRGSDDGYIEIPEKVESLAESFVGIFMLALGIYSSCKVMKKRNSDTIDDAEMRRSMFHTSDFEYDDDSNQNKSTIRRKSMVKDNSDKSLLSIAQQYPTDIAPRDLRTSIFDDEEDEFRSTTLQYETGEASLSMADTAGAYRDGAMDIEDHHHYHYPEGTGLSKQIISVCIGIVHGIAGPGGVLGVIPAVQLHNAWLSIVYLSSFCVTSTLVMGTYAALYGVCTSCVSAKSSNLEYRLEVFSSMLSILVGAMWLILLYMGKLHDIFP</sequence>
<feature type="transmembrane region" description="Helical" evidence="1">
    <location>
        <begin position="304"/>
        <end position="323"/>
    </location>
</feature>
<dbReference type="InterPro" id="IPR052776">
    <property type="entry name" value="Chloro_ReproSupport/MetalTrans"/>
</dbReference>
<reference evidence="2 3" key="1">
    <citation type="journal article" date="2021" name="Sci. Rep.">
        <title>The genome of the diatom Chaetoceros tenuissimus carries an ancient integrated fragment of an extant virus.</title>
        <authorList>
            <person name="Hongo Y."/>
            <person name="Kimura K."/>
            <person name="Takaki Y."/>
            <person name="Yoshida Y."/>
            <person name="Baba S."/>
            <person name="Kobayashi G."/>
            <person name="Nagasaki K."/>
            <person name="Hano T."/>
            <person name="Tomaru Y."/>
        </authorList>
    </citation>
    <scope>NUCLEOTIDE SEQUENCE [LARGE SCALE GENOMIC DNA]</scope>
    <source>
        <strain evidence="2 3">NIES-3715</strain>
    </source>
</reference>